<dbReference type="EMBL" id="BGPR01008135">
    <property type="protein sequence ID" value="GBN31790.1"/>
    <property type="molecule type" value="Genomic_DNA"/>
</dbReference>
<evidence type="ECO:0000313" key="2">
    <source>
        <dbReference type="EMBL" id="GBN31790.1"/>
    </source>
</evidence>
<dbReference type="Gene3D" id="1.20.5.740">
    <property type="entry name" value="Single helix bin"/>
    <property type="match status" value="1"/>
</dbReference>
<evidence type="ECO:0000313" key="3">
    <source>
        <dbReference type="Proteomes" id="UP000499080"/>
    </source>
</evidence>
<reference evidence="2 3" key="1">
    <citation type="journal article" date="2019" name="Sci. Rep.">
        <title>Orb-weaving spider Araneus ventricosus genome elucidates the spidroin gene catalogue.</title>
        <authorList>
            <person name="Kono N."/>
            <person name="Nakamura H."/>
            <person name="Ohtoshi R."/>
            <person name="Moran D.A.P."/>
            <person name="Shinohara A."/>
            <person name="Yoshida Y."/>
            <person name="Fujiwara M."/>
            <person name="Mori M."/>
            <person name="Tomita M."/>
            <person name="Arakawa K."/>
        </authorList>
    </citation>
    <scope>NUCLEOTIDE SEQUENCE [LARGE SCALE GENOMIC DNA]</scope>
</reference>
<dbReference type="GO" id="GO:0005737">
    <property type="term" value="C:cytoplasm"/>
    <property type="evidence" value="ECO:0007669"/>
    <property type="project" value="TreeGrafter"/>
</dbReference>
<feature type="domain" description="CS" evidence="1">
    <location>
        <begin position="15"/>
        <end position="106"/>
    </location>
</feature>
<dbReference type="GO" id="GO:0006457">
    <property type="term" value="P:protein folding"/>
    <property type="evidence" value="ECO:0007669"/>
    <property type="project" value="TreeGrafter"/>
</dbReference>
<dbReference type="AlphaFoldDB" id="A0A4Y2MZK8"/>
<dbReference type="InterPro" id="IPR037898">
    <property type="entry name" value="NudC_fam"/>
</dbReference>
<dbReference type="GO" id="GO:0051082">
    <property type="term" value="F:unfolded protein binding"/>
    <property type="evidence" value="ECO:0007669"/>
    <property type="project" value="TreeGrafter"/>
</dbReference>
<dbReference type="PROSITE" id="PS51203">
    <property type="entry name" value="CS"/>
    <property type="match status" value="1"/>
</dbReference>
<dbReference type="Pfam" id="PF04969">
    <property type="entry name" value="CS"/>
    <property type="match status" value="1"/>
</dbReference>
<evidence type="ECO:0000259" key="1">
    <source>
        <dbReference type="PROSITE" id="PS51203"/>
    </source>
</evidence>
<dbReference type="PANTHER" id="PTHR12356:SF18">
    <property type="entry name" value="NUDC DOMAIN-CONTAINING PROTEIN 2"/>
    <property type="match status" value="1"/>
</dbReference>
<accession>A0A4Y2MZK8</accession>
<dbReference type="InterPro" id="IPR007052">
    <property type="entry name" value="CS_dom"/>
</dbReference>
<keyword evidence="3" id="KW-1185">Reference proteome</keyword>
<comment type="caution">
    <text evidence="2">The sequence shown here is derived from an EMBL/GenBank/DDBJ whole genome shotgun (WGS) entry which is preliminary data.</text>
</comment>
<protein>
    <submittedName>
        <fullName evidence="2">NudC domain-containing protein 2</fullName>
    </submittedName>
</protein>
<dbReference type="Gene3D" id="2.60.40.790">
    <property type="match status" value="1"/>
</dbReference>
<dbReference type="InterPro" id="IPR008978">
    <property type="entry name" value="HSP20-like_chaperone"/>
</dbReference>
<organism evidence="2 3">
    <name type="scientific">Araneus ventricosus</name>
    <name type="common">Orbweaver spider</name>
    <name type="synonym">Epeira ventricosa</name>
    <dbReference type="NCBI Taxonomy" id="182803"/>
    <lineage>
        <taxon>Eukaryota</taxon>
        <taxon>Metazoa</taxon>
        <taxon>Ecdysozoa</taxon>
        <taxon>Arthropoda</taxon>
        <taxon>Chelicerata</taxon>
        <taxon>Arachnida</taxon>
        <taxon>Araneae</taxon>
        <taxon>Araneomorphae</taxon>
        <taxon>Entelegynae</taxon>
        <taxon>Araneoidea</taxon>
        <taxon>Araneidae</taxon>
        <taxon>Araneus</taxon>
    </lineage>
</organism>
<sequence>MPLSHFDERSGIVDVKTPWGRWWQTVAEVYVEVDIPPGTPGKDCQVIIQPKHIECRVRDKVIFSGNLFKTVQADECTWSVEERQRILILLEKAEKFENENLWVSLLDGQFVADPLTQTSMLKKLDLEKFQMEHPGFDFSGADLSKCYEKPPYLPE</sequence>
<dbReference type="OrthoDB" id="515366at2759"/>
<proteinExistence type="predicted"/>
<dbReference type="Proteomes" id="UP000499080">
    <property type="component" value="Unassembled WGS sequence"/>
</dbReference>
<name>A0A4Y2MZK8_ARAVE</name>
<dbReference type="SUPFAM" id="SSF49764">
    <property type="entry name" value="HSP20-like chaperones"/>
    <property type="match status" value="1"/>
</dbReference>
<dbReference type="PANTHER" id="PTHR12356">
    <property type="entry name" value="NUCLEAR MOVEMENT PROTEIN NUDC"/>
    <property type="match status" value="1"/>
</dbReference>
<gene>
    <name evidence="2" type="primary">Nudcd2</name>
    <name evidence="2" type="ORF">AVEN_65571_1</name>
</gene>